<comment type="cofactor">
    <cofactor evidence="1">
        <name>[4Fe-4S] cluster</name>
        <dbReference type="ChEBI" id="CHEBI:49883"/>
    </cofactor>
</comment>
<dbReference type="SUPFAM" id="SSF54862">
    <property type="entry name" value="4Fe-4S ferredoxins"/>
    <property type="match status" value="1"/>
</dbReference>
<dbReference type="Pfam" id="PF12838">
    <property type="entry name" value="Fer4_7"/>
    <property type="match status" value="1"/>
</dbReference>
<protein>
    <recommendedName>
        <fullName evidence="3">Ferredoxin</fullName>
    </recommendedName>
</protein>
<keyword evidence="4" id="KW-0004">4Fe-4S</keyword>
<proteinExistence type="predicted"/>
<dbReference type="AlphaFoldDB" id="A0A3D8P808"/>
<evidence type="ECO:0000313" key="10">
    <source>
        <dbReference type="Proteomes" id="UP000256329"/>
    </source>
</evidence>
<dbReference type="EMBL" id="QSLN01000001">
    <property type="protein sequence ID" value="RDV84631.1"/>
    <property type="molecule type" value="Genomic_DNA"/>
</dbReference>
<feature type="domain" description="4Fe-4S ferredoxin-type" evidence="8">
    <location>
        <begin position="34"/>
        <end position="62"/>
    </location>
</feature>
<evidence type="ECO:0000256" key="6">
    <source>
        <dbReference type="ARBA" id="ARBA00023004"/>
    </source>
</evidence>
<keyword evidence="7" id="KW-0411">Iron-sulfur</keyword>
<evidence type="ECO:0000256" key="5">
    <source>
        <dbReference type="ARBA" id="ARBA00022723"/>
    </source>
</evidence>
<organism evidence="9 10">
    <name type="scientific">Ammonifex thiophilus</name>
    <dbReference type="NCBI Taxonomy" id="444093"/>
    <lineage>
        <taxon>Bacteria</taxon>
        <taxon>Bacillati</taxon>
        <taxon>Bacillota</taxon>
        <taxon>Clostridia</taxon>
        <taxon>Thermoanaerobacterales</taxon>
        <taxon>Thermoanaerobacteraceae</taxon>
        <taxon>Ammonifex</taxon>
    </lineage>
</organism>
<dbReference type="InterPro" id="IPR017896">
    <property type="entry name" value="4Fe4S_Fe-S-bd"/>
</dbReference>
<dbReference type="InterPro" id="IPR017900">
    <property type="entry name" value="4Fe4S_Fe_S_CS"/>
</dbReference>
<dbReference type="PROSITE" id="PS00198">
    <property type="entry name" value="4FE4S_FER_1"/>
    <property type="match status" value="1"/>
</dbReference>
<dbReference type="GO" id="GO:0046872">
    <property type="term" value="F:metal ion binding"/>
    <property type="evidence" value="ECO:0007669"/>
    <property type="project" value="UniProtKB-KW"/>
</dbReference>
<evidence type="ECO:0000256" key="2">
    <source>
        <dbReference type="ARBA" id="ARBA00003532"/>
    </source>
</evidence>
<feature type="domain" description="4Fe-4S ferredoxin-type" evidence="8">
    <location>
        <begin position="63"/>
        <end position="92"/>
    </location>
</feature>
<comment type="function">
    <text evidence="2">Ferredoxins are iron-sulfur proteins that transfer electrons in a wide variety of metabolic reactions.</text>
</comment>
<keyword evidence="10" id="KW-1185">Reference proteome</keyword>
<keyword evidence="6" id="KW-0408">Iron</keyword>
<evidence type="ECO:0000313" key="9">
    <source>
        <dbReference type="EMBL" id="RDV84631.1"/>
    </source>
</evidence>
<evidence type="ECO:0000256" key="1">
    <source>
        <dbReference type="ARBA" id="ARBA00001966"/>
    </source>
</evidence>
<dbReference type="PROSITE" id="PS51379">
    <property type="entry name" value="4FE4S_FER_2"/>
    <property type="match status" value="2"/>
</dbReference>
<accession>A0A3D8P808</accession>
<dbReference type="Proteomes" id="UP000256329">
    <property type="component" value="Unassembled WGS sequence"/>
</dbReference>
<dbReference type="InterPro" id="IPR050157">
    <property type="entry name" value="PSI_iron-sulfur_center"/>
</dbReference>
<evidence type="ECO:0000256" key="4">
    <source>
        <dbReference type="ARBA" id="ARBA00022485"/>
    </source>
</evidence>
<dbReference type="OrthoDB" id="9803397at2"/>
<evidence type="ECO:0000256" key="3">
    <source>
        <dbReference type="ARBA" id="ARBA00013529"/>
    </source>
</evidence>
<gene>
    <name evidence="9" type="ORF">DXX99_00875</name>
</gene>
<comment type="caution">
    <text evidence="9">The sequence shown here is derived from an EMBL/GenBank/DDBJ whole genome shotgun (WGS) entry which is preliminary data.</text>
</comment>
<sequence>MLLHSGRLPDVQSERSGRRSLTAAQKLLRKVLIKMMVVDQSRCSGCGTCLSACRRGAISLVEGVASIDPNKCVECQACLRVCPQGAIIATKEGSIPSSMEVRGRVAAPSSLPGVYGRCQRRRSRCRQHRRCRGW</sequence>
<keyword evidence="5" id="KW-0479">Metal-binding</keyword>
<evidence type="ECO:0000259" key="8">
    <source>
        <dbReference type="PROSITE" id="PS51379"/>
    </source>
</evidence>
<reference evidence="9 10" key="1">
    <citation type="submission" date="2018-08" db="EMBL/GenBank/DDBJ databases">
        <title>Form III RuBisCO-mediated autotrophy in Thermodesulfobium bacteria.</title>
        <authorList>
            <person name="Toshchakov S.V."/>
            <person name="Kublanov I.V."/>
            <person name="Frolov E."/>
            <person name="Bonch-Osmolovskaya E.A."/>
            <person name="Tourova T.P."/>
            <person name="Chernych N.A."/>
            <person name="Lebedinsky A.V."/>
        </authorList>
    </citation>
    <scope>NUCLEOTIDE SEQUENCE [LARGE SCALE GENOMIC DNA]</scope>
    <source>
        <strain evidence="9 10">SR</strain>
    </source>
</reference>
<dbReference type="RefSeq" id="WP_115791625.1">
    <property type="nucleotide sequence ID" value="NZ_QSLN01000001.1"/>
</dbReference>
<evidence type="ECO:0000256" key="7">
    <source>
        <dbReference type="ARBA" id="ARBA00023014"/>
    </source>
</evidence>
<dbReference type="Gene3D" id="3.30.70.20">
    <property type="match status" value="1"/>
</dbReference>
<name>A0A3D8P808_9THEO</name>
<dbReference type="PANTHER" id="PTHR24960:SF79">
    <property type="entry name" value="PHOTOSYSTEM I IRON-SULFUR CENTER"/>
    <property type="match status" value="1"/>
</dbReference>
<dbReference type="PANTHER" id="PTHR24960">
    <property type="entry name" value="PHOTOSYSTEM I IRON-SULFUR CENTER-RELATED"/>
    <property type="match status" value="1"/>
</dbReference>
<dbReference type="GO" id="GO:0051539">
    <property type="term" value="F:4 iron, 4 sulfur cluster binding"/>
    <property type="evidence" value="ECO:0007669"/>
    <property type="project" value="UniProtKB-KW"/>
</dbReference>